<feature type="signal peptide" evidence="2">
    <location>
        <begin position="1"/>
        <end position="23"/>
    </location>
</feature>
<dbReference type="AlphaFoldDB" id="A0A371DC48"/>
<feature type="chain" id="PRO_5016802418" evidence="2">
    <location>
        <begin position="24"/>
        <end position="277"/>
    </location>
</feature>
<keyword evidence="1" id="KW-0472">Membrane</keyword>
<organism evidence="3 4">
    <name type="scientific">Lentinus brumalis</name>
    <dbReference type="NCBI Taxonomy" id="2498619"/>
    <lineage>
        <taxon>Eukaryota</taxon>
        <taxon>Fungi</taxon>
        <taxon>Dikarya</taxon>
        <taxon>Basidiomycota</taxon>
        <taxon>Agaricomycotina</taxon>
        <taxon>Agaricomycetes</taxon>
        <taxon>Polyporales</taxon>
        <taxon>Polyporaceae</taxon>
        <taxon>Lentinus</taxon>
    </lineage>
</organism>
<protein>
    <submittedName>
        <fullName evidence="3">Uncharacterized protein</fullName>
    </submittedName>
</protein>
<keyword evidence="2" id="KW-0732">Signal</keyword>
<name>A0A371DC48_9APHY</name>
<feature type="transmembrane region" description="Helical" evidence="1">
    <location>
        <begin position="253"/>
        <end position="276"/>
    </location>
</feature>
<keyword evidence="1" id="KW-0812">Transmembrane</keyword>
<proteinExistence type="predicted"/>
<reference evidence="3 4" key="1">
    <citation type="journal article" date="2018" name="Biotechnol. Biofuels">
        <title>Integrative visual omics of the white-rot fungus Polyporus brumalis exposes the biotechnological potential of its oxidative enzymes for delignifying raw plant biomass.</title>
        <authorList>
            <person name="Miyauchi S."/>
            <person name="Rancon A."/>
            <person name="Drula E."/>
            <person name="Hage H."/>
            <person name="Chaduli D."/>
            <person name="Favel A."/>
            <person name="Grisel S."/>
            <person name="Henrissat B."/>
            <person name="Herpoel-Gimbert I."/>
            <person name="Ruiz-Duenas F.J."/>
            <person name="Chevret D."/>
            <person name="Hainaut M."/>
            <person name="Lin J."/>
            <person name="Wang M."/>
            <person name="Pangilinan J."/>
            <person name="Lipzen A."/>
            <person name="Lesage-Meessen L."/>
            <person name="Navarro D."/>
            <person name="Riley R."/>
            <person name="Grigoriev I.V."/>
            <person name="Zhou S."/>
            <person name="Raouche S."/>
            <person name="Rosso M.N."/>
        </authorList>
    </citation>
    <scope>NUCLEOTIDE SEQUENCE [LARGE SCALE GENOMIC DNA]</scope>
    <source>
        <strain evidence="3 4">BRFM 1820</strain>
    </source>
</reference>
<dbReference type="EMBL" id="KZ857401">
    <property type="protein sequence ID" value="RDX50108.1"/>
    <property type="molecule type" value="Genomic_DNA"/>
</dbReference>
<dbReference type="STRING" id="139420.A0A371DC48"/>
<evidence type="ECO:0000313" key="3">
    <source>
        <dbReference type="EMBL" id="RDX50108.1"/>
    </source>
</evidence>
<keyword evidence="1" id="KW-1133">Transmembrane helix</keyword>
<keyword evidence="4" id="KW-1185">Reference proteome</keyword>
<dbReference type="PANTHER" id="PTHR34862:SF1">
    <property type="entry name" value="SPARK DOMAIN-CONTAINING PROTEIN"/>
    <property type="match status" value="1"/>
</dbReference>
<dbReference type="OrthoDB" id="2536450at2759"/>
<accession>A0A371DC48</accession>
<sequence length="277" mass="27422">MPAFRNFALVAAAVAVQLAGTTAQSLSISSQCQSTLAALVTSPDASCLNAQALVGLVASSSSSSNTSIVSSINTWATGLCSKPACSNDTLAAVVSNITSGCSTDLQSLGLSNIDAGELTSIVQTAYPTVRQVLCLADTSNSNTLCVTESLKSIEPYTGALSVANIESIATGIMGGGAIPSIPTNLTCTDCVKGAFSIVSQNFGDLIPSSVSSDLSSTCGASFVDGTLPSTVTQLATKDGSSTTVTPNGAAPSFAAVPVFGIVAASLLAVSSAFALLA</sequence>
<gene>
    <name evidence="3" type="ORF">OH76DRAFT_1482595</name>
</gene>
<dbReference type="Proteomes" id="UP000256964">
    <property type="component" value="Unassembled WGS sequence"/>
</dbReference>
<evidence type="ECO:0000313" key="4">
    <source>
        <dbReference type="Proteomes" id="UP000256964"/>
    </source>
</evidence>
<evidence type="ECO:0000256" key="1">
    <source>
        <dbReference type="SAM" id="Phobius"/>
    </source>
</evidence>
<dbReference type="PANTHER" id="PTHR34862">
    <property type="entry name" value="SPARK DOMAIN-CONTAINING PROTEIN"/>
    <property type="match status" value="1"/>
</dbReference>
<evidence type="ECO:0000256" key="2">
    <source>
        <dbReference type="SAM" id="SignalP"/>
    </source>
</evidence>